<dbReference type="Proteomes" id="UP000284403">
    <property type="component" value="Unassembled WGS sequence"/>
</dbReference>
<feature type="transmembrane region" description="Helical" evidence="6">
    <location>
        <begin position="86"/>
        <end position="104"/>
    </location>
</feature>
<feature type="transmembrane region" description="Helical" evidence="6">
    <location>
        <begin position="148"/>
        <end position="169"/>
    </location>
</feature>
<dbReference type="Gene3D" id="1.20.1250.20">
    <property type="entry name" value="MFS general substrate transporter like domains"/>
    <property type="match status" value="2"/>
</dbReference>
<feature type="transmembrane region" description="Helical" evidence="6">
    <location>
        <begin position="47"/>
        <end position="66"/>
    </location>
</feature>
<evidence type="ECO:0000256" key="3">
    <source>
        <dbReference type="ARBA" id="ARBA00022989"/>
    </source>
</evidence>
<evidence type="ECO:0000259" key="7">
    <source>
        <dbReference type="Pfam" id="PF06813"/>
    </source>
</evidence>
<reference evidence="8 9" key="1">
    <citation type="journal article" date="2018" name="BMC Genomics">
        <title>Genomic comparison of Trypanosoma conorhini and Trypanosoma rangeli to Trypanosoma cruzi strains of high and low virulence.</title>
        <authorList>
            <person name="Bradwell K.R."/>
            <person name="Koparde V.N."/>
            <person name="Matveyev A.V."/>
            <person name="Serrano M.G."/>
            <person name="Alves J.M."/>
            <person name="Parikh H."/>
            <person name="Huang B."/>
            <person name="Lee V."/>
            <person name="Espinosa-Alvarez O."/>
            <person name="Ortiz P.A."/>
            <person name="Costa-Martins A.G."/>
            <person name="Teixeira M.M."/>
            <person name="Buck G.A."/>
        </authorList>
    </citation>
    <scope>NUCLEOTIDE SEQUENCE [LARGE SCALE GENOMIC DNA]</scope>
    <source>
        <strain evidence="8 9">025E</strain>
    </source>
</reference>
<feature type="transmembrane region" description="Helical" evidence="6">
    <location>
        <begin position="469"/>
        <end position="488"/>
    </location>
</feature>
<feature type="transmembrane region" description="Helical" evidence="6">
    <location>
        <begin position="526"/>
        <end position="545"/>
    </location>
</feature>
<feature type="region of interest" description="Disordered" evidence="5">
    <location>
        <begin position="610"/>
        <end position="641"/>
    </location>
</feature>
<feature type="transmembrane region" description="Helical" evidence="6">
    <location>
        <begin position="494"/>
        <end position="514"/>
    </location>
</feature>
<name>A0A422PFM7_9TRYP</name>
<dbReference type="AlphaFoldDB" id="A0A422PFM7"/>
<evidence type="ECO:0000313" key="8">
    <source>
        <dbReference type="EMBL" id="RNF16516.1"/>
    </source>
</evidence>
<feature type="domain" description="Nodulin-like" evidence="7">
    <location>
        <begin position="60"/>
        <end position="234"/>
    </location>
</feature>
<feature type="transmembrane region" description="Helical" evidence="6">
    <location>
        <begin position="111"/>
        <end position="136"/>
    </location>
</feature>
<sequence>MSNVEEAPTGFPQEEEEALRGDEDVADIVKVETFRDNLAPLSEVKRFGIVSVAVFGSIAASFAHFFNLFSGELEKKYGLTQKDLSTVGTVGTVFCFFTLPYGFVYDYFGPIPIFGIATVFFPIGALLLALSFNGFVYATVVRLSVFNAILNIGTIMFDIGIQMTMLSLFPSSRGGIVAIAKSFNGLGSPIVAAIQLAFFNGRPDHFFYFLMALVVVIAVTCMFVVRLPPYHLTGYQQTHLSEEEKQRRLTTRAQYLRQKTPIPRFAVGLFFVIVLIVFMPLEGALVVSYDLGKRYRVAFAVVAIVLVLLNCTLMPLPLKILEREWWSRRRQRDAEAPTQDPQKERLSNETPERLTEDESSEKKSTAGVETDVDYIAPQYQTTFLQSACTLRLWAVLWSLFATVGAETVLMLNASYIFAALSGEKVSPSLRTLLTVLDGVGSAVGRLMMSGFEMWSQKKKPEDRIPMTMALFIPASVMVVALVLILSVPKAALPLPYVLGALANGIRAGVVVLMMRTIYARDVAKHYNFCFLSTVFATILLNRFTYGEWYTREADKLGTRVCYERRCVVMPLALMLGINCTAFISSVYVHLSYRSFSRKTLAERRRIKEAAARPTAVAPDGQAVAANPLQPSLPFPSTALSP</sequence>
<evidence type="ECO:0000256" key="1">
    <source>
        <dbReference type="ARBA" id="ARBA00004141"/>
    </source>
</evidence>
<evidence type="ECO:0000256" key="4">
    <source>
        <dbReference type="ARBA" id="ARBA00023136"/>
    </source>
</evidence>
<keyword evidence="2 6" id="KW-0812">Transmembrane</keyword>
<dbReference type="PANTHER" id="PTHR21576">
    <property type="entry name" value="UNCHARACTERIZED NODULIN-LIKE PROTEIN"/>
    <property type="match status" value="1"/>
</dbReference>
<dbReference type="Pfam" id="PF06813">
    <property type="entry name" value="Nodulin-like"/>
    <property type="match status" value="1"/>
</dbReference>
<organism evidence="8 9">
    <name type="scientific">Trypanosoma conorhini</name>
    <dbReference type="NCBI Taxonomy" id="83891"/>
    <lineage>
        <taxon>Eukaryota</taxon>
        <taxon>Discoba</taxon>
        <taxon>Euglenozoa</taxon>
        <taxon>Kinetoplastea</taxon>
        <taxon>Metakinetoplastina</taxon>
        <taxon>Trypanosomatida</taxon>
        <taxon>Trypanosomatidae</taxon>
        <taxon>Trypanosoma</taxon>
    </lineage>
</organism>
<accession>A0A422PFM7</accession>
<comment type="caution">
    <text evidence="8">The sequence shown here is derived from an EMBL/GenBank/DDBJ whole genome shotgun (WGS) entry which is preliminary data.</text>
</comment>
<feature type="compositionally biased region" description="Basic and acidic residues" evidence="5">
    <location>
        <begin position="331"/>
        <end position="364"/>
    </location>
</feature>
<feature type="transmembrane region" description="Helical" evidence="6">
    <location>
        <begin position="392"/>
        <end position="417"/>
    </location>
</feature>
<gene>
    <name evidence="8" type="ORF">Tco025E_05199</name>
</gene>
<feature type="transmembrane region" description="Helical" evidence="6">
    <location>
        <begin position="265"/>
        <end position="289"/>
    </location>
</feature>
<dbReference type="EMBL" id="MKKU01000290">
    <property type="protein sequence ID" value="RNF16516.1"/>
    <property type="molecule type" value="Genomic_DNA"/>
</dbReference>
<dbReference type="SUPFAM" id="SSF103473">
    <property type="entry name" value="MFS general substrate transporter"/>
    <property type="match status" value="2"/>
</dbReference>
<dbReference type="InterPro" id="IPR036259">
    <property type="entry name" value="MFS_trans_sf"/>
</dbReference>
<feature type="region of interest" description="Disordered" evidence="5">
    <location>
        <begin position="331"/>
        <end position="365"/>
    </location>
</feature>
<dbReference type="PANTHER" id="PTHR21576:SF157">
    <property type="entry name" value="NODULIN-LIKE DOMAIN-CONTAINING PROTEIN"/>
    <property type="match status" value="1"/>
</dbReference>
<dbReference type="InterPro" id="IPR010658">
    <property type="entry name" value="Nodulin-like"/>
</dbReference>
<feature type="transmembrane region" description="Helical" evidence="6">
    <location>
        <begin position="295"/>
        <end position="321"/>
    </location>
</feature>
<dbReference type="RefSeq" id="XP_029227833.1">
    <property type="nucleotide sequence ID" value="XM_029372100.1"/>
</dbReference>
<keyword evidence="9" id="KW-1185">Reference proteome</keyword>
<keyword evidence="4 6" id="KW-0472">Membrane</keyword>
<evidence type="ECO:0000256" key="5">
    <source>
        <dbReference type="SAM" id="MobiDB-lite"/>
    </source>
</evidence>
<evidence type="ECO:0000256" key="6">
    <source>
        <dbReference type="SAM" id="Phobius"/>
    </source>
</evidence>
<feature type="transmembrane region" description="Helical" evidence="6">
    <location>
        <begin position="205"/>
        <end position="225"/>
    </location>
</feature>
<feature type="region of interest" description="Disordered" evidence="5">
    <location>
        <begin position="1"/>
        <end position="20"/>
    </location>
</feature>
<feature type="transmembrane region" description="Helical" evidence="6">
    <location>
        <begin position="567"/>
        <end position="590"/>
    </location>
</feature>
<evidence type="ECO:0000313" key="9">
    <source>
        <dbReference type="Proteomes" id="UP000284403"/>
    </source>
</evidence>
<dbReference type="GeneID" id="40318810"/>
<dbReference type="GO" id="GO:0016020">
    <property type="term" value="C:membrane"/>
    <property type="evidence" value="ECO:0007669"/>
    <property type="project" value="UniProtKB-SubCell"/>
</dbReference>
<evidence type="ECO:0000256" key="2">
    <source>
        <dbReference type="ARBA" id="ARBA00022692"/>
    </source>
</evidence>
<protein>
    <recommendedName>
        <fullName evidence="7">Nodulin-like domain-containing protein</fullName>
    </recommendedName>
</protein>
<comment type="subcellular location">
    <subcellularLocation>
        <location evidence="1">Membrane</location>
        <topology evidence="1">Multi-pass membrane protein</topology>
    </subcellularLocation>
</comment>
<dbReference type="OrthoDB" id="251148at2759"/>
<feature type="transmembrane region" description="Helical" evidence="6">
    <location>
        <begin position="429"/>
        <end position="448"/>
    </location>
</feature>
<proteinExistence type="predicted"/>
<keyword evidence="3 6" id="KW-1133">Transmembrane helix</keyword>